<dbReference type="InterPro" id="IPR050321">
    <property type="entry name" value="Glycosyltr_2/OpgH_subfam"/>
</dbReference>
<evidence type="ECO:0000256" key="2">
    <source>
        <dbReference type="ARBA" id="ARBA00022475"/>
    </source>
</evidence>
<keyword evidence="2" id="KW-1003">Cell membrane</keyword>
<evidence type="ECO:0000256" key="7">
    <source>
        <dbReference type="ARBA" id="ARBA00022989"/>
    </source>
</evidence>
<evidence type="ECO:0000256" key="5">
    <source>
        <dbReference type="ARBA" id="ARBA00022679"/>
    </source>
</evidence>
<dbReference type="CDD" id="cd06421">
    <property type="entry name" value="CESA_CelA_like"/>
    <property type="match status" value="1"/>
</dbReference>
<dbReference type="SUPFAM" id="SSF141371">
    <property type="entry name" value="PilZ domain-like"/>
    <property type="match status" value="1"/>
</dbReference>
<keyword evidence="12" id="KW-1185">Reference proteome</keyword>
<comment type="subcellular location">
    <subcellularLocation>
        <location evidence="1">Endomembrane system</location>
        <topology evidence="1">Multi-pass membrane protein</topology>
    </subcellularLocation>
</comment>
<dbReference type="InterPro" id="IPR003919">
    <property type="entry name" value="Cell_synth_A"/>
</dbReference>
<feature type="transmembrane region" description="Helical" evidence="9">
    <location>
        <begin position="41"/>
        <end position="59"/>
    </location>
</feature>
<dbReference type="Proteomes" id="UP000325292">
    <property type="component" value="Chromosome"/>
</dbReference>
<feature type="transmembrane region" description="Helical" evidence="9">
    <location>
        <begin position="396"/>
        <end position="414"/>
    </location>
</feature>
<keyword evidence="7 9" id="KW-1133">Transmembrane helix</keyword>
<evidence type="ECO:0000256" key="4">
    <source>
        <dbReference type="ARBA" id="ARBA00022676"/>
    </source>
</evidence>
<dbReference type="InterPro" id="IPR009875">
    <property type="entry name" value="PilZ_domain"/>
</dbReference>
<keyword evidence="3" id="KW-0997">Cell inner membrane</keyword>
<feature type="transmembrane region" description="Helical" evidence="9">
    <location>
        <begin position="468"/>
        <end position="488"/>
    </location>
</feature>
<evidence type="ECO:0000256" key="3">
    <source>
        <dbReference type="ARBA" id="ARBA00022519"/>
    </source>
</evidence>
<dbReference type="Pfam" id="PF07238">
    <property type="entry name" value="PilZ"/>
    <property type="match status" value="1"/>
</dbReference>
<evidence type="ECO:0000313" key="12">
    <source>
        <dbReference type="Proteomes" id="UP000325292"/>
    </source>
</evidence>
<gene>
    <name evidence="11" type="ORF">BXT84_16150</name>
</gene>
<feature type="transmembrane region" description="Helical" evidence="9">
    <location>
        <begin position="12"/>
        <end position="29"/>
    </location>
</feature>
<accession>A0ABN5H455</accession>
<keyword evidence="5" id="KW-0808">Transferase</keyword>
<feature type="transmembrane region" description="Helical" evidence="9">
    <location>
        <begin position="366"/>
        <end position="384"/>
    </location>
</feature>
<evidence type="ECO:0000259" key="10">
    <source>
        <dbReference type="Pfam" id="PF07238"/>
    </source>
</evidence>
<organism evidence="11 12">
    <name type="scientific">Sulfobacillus thermotolerans</name>
    <dbReference type="NCBI Taxonomy" id="338644"/>
    <lineage>
        <taxon>Bacteria</taxon>
        <taxon>Bacillati</taxon>
        <taxon>Bacillota</taxon>
        <taxon>Clostridia</taxon>
        <taxon>Eubacteriales</taxon>
        <taxon>Clostridiales Family XVII. Incertae Sedis</taxon>
        <taxon>Sulfobacillus</taxon>
    </lineage>
</organism>
<dbReference type="Pfam" id="PF13641">
    <property type="entry name" value="Glyco_tranf_2_3"/>
    <property type="match status" value="1"/>
</dbReference>
<keyword evidence="4" id="KW-0328">Glycosyltransferase</keyword>
<evidence type="ECO:0000313" key="11">
    <source>
        <dbReference type="EMBL" id="AUW95299.1"/>
    </source>
</evidence>
<name>A0ABN5H455_9FIRM</name>
<sequence>MNYHNIDFLWPLWWLGLWVLVLLIGGVFTRGDEDLGRRFGIVAAVVTSTAYFLFRMTTLDGATLWDGVASVLLWGAELLGLFQLAIFYLQSWRLPRSWRPDPEPPAFFWPTVDILVPTYNEDLSILRRTLTGCVLQDYPRDRLHIYVCDDGARPAVEHLAGVLGVHYLSRPTRTDAKAGNLNAALAQTTSECIVIFDADMVPKPDAVKRLVQPLLQNSKCAFSQAPQAFFNHDPFQHNLGLYEALPNEQDFFMRSLQAARAQVNALLFVGSNAAFRRQALEAIGGFPTGTITEDAATSLLLESQGWRGCFVPQVVAQGLAAESYQEFLHQRARWCRGNIQVFKLWNPLTLPGLSLMQRMIYLSGTLYWYFGLQKMIYLLAPLLYLDFDVRSLVAPTLWIVGLWLPAFVSQWMTFRRITRGSRTLWWSHVYEVVQAPVIAAAAFCETMGCKAQTFRVTEKNLTSDRPQVAWRSMGVFVTILAMTVLGVTRRWHQIEMARGHIGFLLLAAFWAFYNAAAIITGMAVSVDWPRWRRTERFRVNYATYGVYRHRVIPVRVVDLSEGGCAVTVSGDSSWSVNDSFQIFLNGVDVTGHIVQRADNQGDSVLLHVRWEALDDLAYQAVFRLTYAQTTGFSLQSDPKITSVFQGLQHRWHGTTRRPRYQQQSGQSPSMFG</sequence>
<feature type="domain" description="PilZ" evidence="10">
    <location>
        <begin position="532"/>
        <end position="626"/>
    </location>
</feature>
<dbReference type="Gene3D" id="3.90.550.10">
    <property type="entry name" value="Spore Coat Polysaccharide Biosynthesis Protein SpsA, Chain A"/>
    <property type="match status" value="1"/>
</dbReference>
<feature type="transmembrane region" description="Helical" evidence="9">
    <location>
        <begin position="500"/>
        <end position="526"/>
    </location>
</feature>
<proteinExistence type="predicted"/>
<evidence type="ECO:0000256" key="6">
    <source>
        <dbReference type="ARBA" id="ARBA00022692"/>
    </source>
</evidence>
<feature type="transmembrane region" description="Helical" evidence="9">
    <location>
        <begin position="71"/>
        <end position="89"/>
    </location>
</feature>
<dbReference type="PANTHER" id="PTHR43867">
    <property type="entry name" value="CELLULOSE SYNTHASE CATALYTIC SUBUNIT A [UDP-FORMING]"/>
    <property type="match status" value="1"/>
</dbReference>
<reference evidence="11 12" key="1">
    <citation type="journal article" date="2019" name="Sci. Rep.">
        <title>Sulfobacillus thermotolerans: new insights into resistance and metabolic capacities of acidophilic chemolithotrophs.</title>
        <authorList>
            <person name="Panyushkina A.E."/>
            <person name="Babenko V.V."/>
            <person name="Nikitina A.S."/>
            <person name="Selezneva O.V."/>
            <person name="Tsaplina I.A."/>
            <person name="Letarova M.A."/>
            <person name="Kostryukova E.S."/>
            <person name="Letarov A.V."/>
        </authorList>
    </citation>
    <scope>NUCLEOTIDE SEQUENCE [LARGE SCALE GENOMIC DNA]</scope>
    <source>
        <strain evidence="11 12">Kr1</strain>
    </source>
</reference>
<keyword evidence="6 9" id="KW-0812">Transmembrane</keyword>
<evidence type="ECO:0000256" key="9">
    <source>
        <dbReference type="SAM" id="Phobius"/>
    </source>
</evidence>
<dbReference type="PANTHER" id="PTHR43867:SF2">
    <property type="entry name" value="CELLULOSE SYNTHASE CATALYTIC SUBUNIT A [UDP-FORMING]"/>
    <property type="match status" value="1"/>
</dbReference>
<dbReference type="InterPro" id="IPR029044">
    <property type="entry name" value="Nucleotide-diphossugar_trans"/>
</dbReference>
<protein>
    <recommendedName>
        <fullName evidence="10">PilZ domain-containing protein</fullName>
    </recommendedName>
</protein>
<dbReference type="SUPFAM" id="SSF53448">
    <property type="entry name" value="Nucleotide-diphospho-sugar transferases"/>
    <property type="match status" value="1"/>
</dbReference>
<evidence type="ECO:0000256" key="8">
    <source>
        <dbReference type="ARBA" id="ARBA00023136"/>
    </source>
</evidence>
<dbReference type="PRINTS" id="PR01439">
    <property type="entry name" value="CELLSNTHASEA"/>
</dbReference>
<evidence type="ECO:0000256" key="1">
    <source>
        <dbReference type="ARBA" id="ARBA00004127"/>
    </source>
</evidence>
<keyword evidence="8 9" id="KW-0472">Membrane</keyword>
<dbReference type="EMBL" id="CP019454">
    <property type="protein sequence ID" value="AUW95299.1"/>
    <property type="molecule type" value="Genomic_DNA"/>
</dbReference>